<feature type="transmembrane region" description="Helical" evidence="1">
    <location>
        <begin position="50"/>
        <end position="73"/>
    </location>
</feature>
<protein>
    <submittedName>
        <fullName evidence="2">Phage holin family protein</fullName>
    </submittedName>
</protein>
<sequence>MLKPSEQSPPPRAERPVGDIVHDLIEDGKSYARAEIGLAKAIATAKGKALALPAGLFFAALLILQAAVVMLAFTLFGALVWLLGTVVAGLVTFLLFSCIAGGLAWYGVQRLRRDL</sequence>
<name>A0ABT0S4D0_9SPHN</name>
<evidence type="ECO:0000313" key="2">
    <source>
        <dbReference type="EMBL" id="MCL6730415.1"/>
    </source>
</evidence>
<dbReference type="RefSeq" id="WP_249831901.1">
    <property type="nucleotide sequence ID" value="NZ_JAMGBE010000003.1"/>
</dbReference>
<organism evidence="2 3">
    <name type="scientific">Sphingomonas hankyongi</name>
    <dbReference type="NCBI Taxonomy" id="2908209"/>
    <lineage>
        <taxon>Bacteria</taxon>
        <taxon>Pseudomonadati</taxon>
        <taxon>Pseudomonadota</taxon>
        <taxon>Alphaproteobacteria</taxon>
        <taxon>Sphingomonadales</taxon>
        <taxon>Sphingomonadaceae</taxon>
        <taxon>Sphingomonas</taxon>
    </lineage>
</organism>
<proteinExistence type="predicted"/>
<dbReference type="Pfam" id="PF07332">
    <property type="entry name" value="Phage_holin_3_6"/>
    <property type="match status" value="1"/>
</dbReference>
<keyword evidence="1" id="KW-1133">Transmembrane helix</keyword>
<evidence type="ECO:0000256" key="1">
    <source>
        <dbReference type="SAM" id="Phobius"/>
    </source>
</evidence>
<keyword evidence="1" id="KW-0812">Transmembrane</keyword>
<dbReference type="Proteomes" id="UP001165342">
    <property type="component" value="Unassembled WGS sequence"/>
</dbReference>
<dbReference type="InterPro" id="IPR009937">
    <property type="entry name" value="Phage_holin_3_6"/>
</dbReference>
<dbReference type="EMBL" id="JAMGBE010000003">
    <property type="protein sequence ID" value="MCL6730415.1"/>
    <property type="molecule type" value="Genomic_DNA"/>
</dbReference>
<keyword evidence="1" id="KW-0472">Membrane</keyword>
<gene>
    <name evidence="2" type="ORF">LZ538_10170</name>
</gene>
<feature type="transmembrane region" description="Helical" evidence="1">
    <location>
        <begin position="79"/>
        <end position="106"/>
    </location>
</feature>
<accession>A0ABT0S4D0</accession>
<keyword evidence="3" id="KW-1185">Reference proteome</keyword>
<evidence type="ECO:0000313" key="3">
    <source>
        <dbReference type="Proteomes" id="UP001165342"/>
    </source>
</evidence>
<comment type="caution">
    <text evidence="2">The sequence shown here is derived from an EMBL/GenBank/DDBJ whole genome shotgun (WGS) entry which is preliminary data.</text>
</comment>
<reference evidence="2" key="1">
    <citation type="submission" date="2022-05" db="EMBL/GenBank/DDBJ databases">
        <authorList>
            <person name="Jo J.-H."/>
            <person name="Im W.-T."/>
        </authorList>
    </citation>
    <scope>NUCLEOTIDE SEQUENCE</scope>
    <source>
        <strain evidence="2">SE220</strain>
    </source>
</reference>